<dbReference type="Gene3D" id="2.60.40.2520">
    <property type="entry name" value="CFA/I fimbrial subunit E, adhesin domain"/>
    <property type="match status" value="1"/>
</dbReference>
<evidence type="ECO:0000313" key="1">
    <source>
        <dbReference type="EMBL" id="AHZ10931.1"/>
    </source>
</evidence>
<protein>
    <submittedName>
        <fullName evidence="1">CFA/I fimbrial subunit E</fullName>
    </submittedName>
</protein>
<dbReference type="EMBL" id="KJ468740">
    <property type="protein sequence ID" value="AHZ10931.1"/>
    <property type="molecule type" value="Genomic_DNA"/>
</dbReference>
<accession>A0A024B3X7</accession>
<dbReference type="RefSeq" id="WP_031855789.1">
    <property type="nucleotide sequence ID" value="NZ_CP020035.1"/>
</dbReference>
<dbReference type="InterPro" id="IPR010888">
    <property type="entry name" value="CblD"/>
</dbReference>
<dbReference type="Pfam" id="PF07434">
    <property type="entry name" value="CblD"/>
    <property type="match status" value="1"/>
</dbReference>
<name>A0A024B3X7_VIBPH</name>
<sequence length="347" mass="38507">MSYYVRVVIISFILLSASAFSEEYYDIDINETLNMDLSSISEWRSGPLNTYSHTSGNSATELNSHFLCYTDSICPSITRPGGWGAVYGETPINVYFLEQNSKVRKHLTMYGYRNTGCHSAAQILNQRPGCGGWTGKLYLYIPKEEFSKLNFGGLWVMDELKIRTCNGSSCPYDGLALTTVNIKVNLTDRNNAQIYIPSSGFSTANVNIKLYERFDGQLKGEESLGICVYDGYGSNSRSMSLTFTGPVNSDDSFVLRIKEPRREDGEIPMTIKLAYPGNLPLTVRAGESYSYFLNGHDSVVMGLPGISTPVMCIPVDVILSIEPFVKNEKLAGVYNGTFTLSFDANLY</sequence>
<dbReference type="AlphaFoldDB" id="A0A024B3X7"/>
<dbReference type="Gene3D" id="2.60.40.2040">
    <property type="entry name" value="CFA/I fimbrial subunit E, pilin domain"/>
    <property type="match status" value="1"/>
</dbReference>
<reference evidence="1" key="1">
    <citation type="submission" date="2014-02" db="EMBL/GenBank/DDBJ databases">
        <title>Insectcidical toxin genes in the bacterium Vibrio parahaemolyticus isolated from acute hepatopancreatic necrosis disease-affected shrimp.</title>
        <authorList>
            <person name="Tang K.F.J."/>
            <person name="Lightner D.V."/>
        </authorList>
    </citation>
    <scope>NUCLEOTIDE SEQUENCE</scope>
    <source>
        <strain evidence="1">A3</strain>
    </source>
</reference>
<gene>
    <name evidence="1" type="ORF">tc_PAI_029</name>
</gene>
<organism evidence="1">
    <name type="scientific">Vibrio parahaemolyticus</name>
    <dbReference type="NCBI Taxonomy" id="670"/>
    <lineage>
        <taxon>Bacteria</taxon>
        <taxon>Pseudomonadati</taxon>
        <taxon>Pseudomonadota</taxon>
        <taxon>Gammaproteobacteria</taxon>
        <taxon>Vibrionales</taxon>
        <taxon>Vibrionaceae</taxon>
        <taxon>Vibrio</taxon>
    </lineage>
</organism>
<dbReference type="PATRIC" id="fig|670.381.peg.2753"/>
<proteinExistence type="predicted"/>
<dbReference type="InterPro" id="IPR043037">
    <property type="entry name" value="CfaE_adhesin"/>
</dbReference>